<feature type="region of interest" description="Disordered" evidence="1">
    <location>
        <begin position="496"/>
        <end position="516"/>
    </location>
</feature>
<keyword evidence="2" id="KW-0812">Transmembrane</keyword>
<keyword evidence="4" id="KW-1185">Reference proteome</keyword>
<keyword evidence="2" id="KW-1133">Transmembrane helix</keyword>
<gene>
    <name evidence="3" type="ORF">AK812_SmicGene11660</name>
</gene>
<accession>A0A1Q9ECR1</accession>
<evidence type="ECO:0000256" key="2">
    <source>
        <dbReference type="SAM" id="Phobius"/>
    </source>
</evidence>
<dbReference type="PANTHER" id="PTHR36774">
    <property type="entry name" value="INSULIN-INDUCED PROTEIN"/>
    <property type="match status" value="1"/>
</dbReference>
<name>A0A1Q9ECR1_SYMMI</name>
<dbReference type="PANTHER" id="PTHR36774:SF1">
    <property type="entry name" value="INSULIN-INDUCED PROTEIN"/>
    <property type="match status" value="1"/>
</dbReference>
<feature type="compositionally biased region" description="Low complexity" evidence="1">
    <location>
        <begin position="496"/>
        <end position="512"/>
    </location>
</feature>
<evidence type="ECO:0000313" key="3">
    <source>
        <dbReference type="EMBL" id="OLQ05198.1"/>
    </source>
</evidence>
<dbReference type="OrthoDB" id="410697at2759"/>
<comment type="caution">
    <text evidence="3">The sequence shown here is derived from an EMBL/GenBank/DDBJ whole genome shotgun (WGS) entry which is preliminary data.</text>
</comment>
<dbReference type="EMBL" id="LSRX01000192">
    <property type="protein sequence ID" value="OLQ05198.1"/>
    <property type="molecule type" value="Genomic_DNA"/>
</dbReference>
<proteinExistence type="predicted"/>
<feature type="transmembrane region" description="Helical" evidence="2">
    <location>
        <begin position="87"/>
        <end position="104"/>
    </location>
</feature>
<evidence type="ECO:0000313" key="4">
    <source>
        <dbReference type="Proteomes" id="UP000186817"/>
    </source>
</evidence>
<dbReference type="Proteomes" id="UP000186817">
    <property type="component" value="Unassembled WGS sequence"/>
</dbReference>
<reference evidence="3 4" key="1">
    <citation type="submission" date="2016-02" db="EMBL/GenBank/DDBJ databases">
        <title>Genome analysis of coral dinoflagellate symbionts highlights evolutionary adaptations to a symbiotic lifestyle.</title>
        <authorList>
            <person name="Aranda M."/>
            <person name="Li Y."/>
            <person name="Liew Y.J."/>
            <person name="Baumgarten S."/>
            <person name="Simakov O."/>
            <person name="Wilson M."/>
            <person name="Piel J."/>
            <person name="Ashoor H."/>
            <person name="Bougouffa S."/>
            <person name="Bajic V.B."/>
            <person name="Ryu T."/>
            <person name="Ravasi T."/>
            <person name="Bayer T."/>
            <person name="Micklem G."/>
            <person name="Kim H."/>
            <person name="Bhak J."/>
            <person name="Lajeunesse T.C."/>
            <person name="Voolstra C.R."/>
        </authorList>
    </citation>
    <scope>NUCLEOTIDE SEQUENCE [LARGE SCALE GENOMIC DNA]</scope>
    <source>
        <strain evidence="3 4">CCMP2467</strain>
    </source>
</reference>
<keyword evidence="2" id="KW-0472">Membrane</keyword>
<sequence length="805" mass="88732">MVCSRAEIRGRRPRNIILLCTLGFLAVQPASFSVAWRRESHRGTGLARRASKQDAEGFEGFGLHGAVLTASSAVLGPTLDGMAHGNFGYVTAAYACAVLHFWTARICNWRGRSGLLESFHSLAEQRIKAQTMADEKVLARVHDKRQRTLKAIANLWSLVLDIFLAALFVAQLWSTSVKTLPLFVGVAGGNVMLHRLCRPDLKLTPERLTRDTTIMTLLVFVSSIGLPREFLPSLTMARVMVSSFATDAPLSNKVNLALTPLYILSHWCQNWTATSADQLLFTICSEGIILSFLSLAITNLDVKEYQLAAAAIELEEKVQQVQEAERTGGAAQRLLSVTCDAFVRLAPDLSIFEPSRSLSDLLMCGFGSSIASNPLDGVPIIRYINEADHQRFTDFIKESSNETNPARSLHVGMKDSGGVVFNVELFHVTVPGLRTEEHTHLIGITQESCTDRLERCEASELDRGLERLDTTSLPWQAGLDDMRHILGYKLQNGCRSLPSRQSRSSGSHSSGRTDNLTQLRNLEKVSIVVDVETLTQDFLIRSMKMTFAKPNPEATGVPNLLEWIKPSYRSNIFNYIQDHANARYGGRECVGEVRMESFLEARQSLESSDQLKCPEEDMDVLAYHSPPPVPVMLGGYKLFATAIWVPPFFAFAGFLISSLYWVFDNLLAVQPEDRSPSLVQTLAAVACFTANYCASGFMSSSGLGAGLISFVLALWAIAAWRAFDGTTTGLVVAVMTAVGGTLIEADQEEAKPHPKVFLINAPWWDLYAYSKADFWGVDSWIPWVYFCGAPGVGSLSRLIRKSVAP</sequence>
<feature type="transmembrane region" description="Helical" evidence="2">
    <location>
        <begin position="701"/>
        <end position="723"/>
    </location>
</feature>
<feature type="transmembrane region" description="Helical" evidence="2">
    <location>
        <begin position="638"/>
        <end position="663"/>
    </location>
</feature>
<dbReference type="AlphaFoldDB" id="A0A1Q9ECR1"/>
<evidence type="ECO:0000256" key="1">
    <source>
        <dbReference type="SAM" id="MobiDB-lite"/>
    </source>
</evidence>
<feature type="transmembrane region" description="Helical" evidence="2">
    <location>
        <begin position="780"/>
        <end position="799"/>
    </location>
</feature>
<protein>
    <submittedName>
        <fullName evidence="3">Uncharacterized protein</fullName>
    </submittedName>
</protein>
<organism evidence="3 4">
    <name type="scientific">Symbiodinium microadriaticum</name>
    <name type="common">Dinoflagellate</name>
    <name type="synonym">Zooxanthella microadriatica</name>
    <dbReference type="NCBI Taxonomy" id="2951"/>
    <lineage>
        <taxon>Eukaryota</taxon>
        <taxon>Sar</taxon>
        <taxon>Alveolata</taxon>
        <taxon>Dinophyceae</taxon>
        <taxon>Suessiales</taxon>
        <taxon>Symbiodiniaceae</taxon>
        <taxon>Symbiodinium</taxon>
    </lineage>
</organism>
<feature type="transmembrane region" description="Helical" evidence="2">
    <location>
        <begin position="152"/>
        <end position="173"/>
    </location>
</feature>